<protein>
    <submittedName>
        <fullName evidence="1">Uncharacterized protein</fullName>
    </submittedName>
</protein>
<reference evidence="1 2" key="1">
    <citation type="journal article" date="2019" name="Int. J. Syst. Evol. Microbiol.">
        <title>The Global Catalogue of Microorganisms (GCM) 10K type strain sequencing project: providing services to taxonomists for standard genome sequencing and annotation.</title>
        <authorList>
            <consortium name="The Broad Institute Genomics Platform"/>
            <consortium name="The Broad Institute Genome Sequencing Center for Infectious Disease"/>
            <person name="Wu L."/>
            <person name="Ma J."/>
        </authorList>
    </citation>
    <scope>NUCLEOTIDE SEQUENCE [LARGE SCALE GENOMIC DNA]</scope>
    <source>
        <strain evidence="1 2">JCM 16034</strain>
    </source>
</reference>
<accession>A0ABN3C2M8</accession>
<gene>
    <name evidence="1" type="ORF">GCM10009849_36200</name>
</gene>
<dbReference type="EMBL" id="BAAAQW010000014">
    <property type="protein sequence ID" value="GAA2203511.1"/>
    <property type="molecule type" value="Genomic_DNA"/>
</dbReference>
<proteinExistence type="predicted"/>
<evidence type="ECO:0000313" key="2">
    <source>
        <dbReference type="Proteomes" id="UP001500432"/>
    </source>
</evidence>
<name>A0ABN3C2M8_9MICC</name>
<organism evidence="1 2">
    <name type="scientific">Sinomonas flava</name>
    <dbReference type="NCBI Taxonomy" id="496857"/>
    <lineage>
        <taxon>Bacteria</taxon>
        <taxon>Bacillati</taxon>
        <taxon>Actinomycetota</taxon>
        <taxon>Actinomycetes</taxon>
        <taxon>Micrococcales</taxon>
        <taxon>Micrococcaceae</taxon>
        <taxon>Sinomonas</taxon>
    </lineage>
</organism>
<comment type="caution">
    <text evidence="1">The sequence shown here is derived from an EMBL/GenBank/DDBJ whole genome shotgun (WGS) entry which is preliminary data.</text>
</comment>
<dbReference type="Proteomes" id="UP001500432">
    <property type="component" value="Unassembled WGS sequence"/>
</dbReference>
<sequence>MQVLDEADEQAAAHRAFAHAASDYQNCYRRPLVVRKSHRLTAMRAAFEWEVIVSDLSSVTIAPVNGDPADIDRLRMELLQRNPPSHLKWLLARVGRTGRKYAINNISDFVHEWTTSRLATIDGLMGTGGHWRSCGPECRRARIDSNEALATLRLSIMAGHSGDELLQLLAGMLLAS</sequence>
<keyword evidence="2" id="KW-1185">Reference proteome</keyword>
<evidence type="ECO:0000313" key="1">
    <source>
        <dbReference type="EMBL" id="GAA2203511.1"/>
    </source>
</evidence>